<gene>
    <name evidence="1" type="ORF">SO802_012644</name>
</gene>
<evidence type="ECO:0008006" key="3">
    <source>
        <dbReference type="Google" id="ProtNLM"/>
    </source>
</evidence>
<dbReference type="EMBL" id="JAZDWU010000004">
    <property type="protein sequence ID" value="KAL0005083.1"/>
    <property type="molecule type" value="Genomic_DNA"/>
</dbReference>
<keyword evidence="2" id="KW-1185">Reference proteome</keyword>
<protein>
    <recommendedName>
        <fullName evidence="3">DUF4283 domain-containing protein</fullName>
    </recommendedName>
</protein>
<evidence type="ECO:0000313" key="1">
    <source>
        <dbReference type="EMBL" id="KAL0005083.1"/>
    </source>
</evidence>
<proteinExistence type="predicted"/>
<evidence type="ECO:0000313" key="2">
    <source>
        <dbReference type="Proteomes" id="UP001459277"/>
    </source>
</evidence>
<dbReference type="AlphaFoldDB" id="A0AAW2D5W1"/>
<reference evidence="1 2" key="1">
    <citation type="submission" date="2024-01" db="EMBL/GenBank/DDBJ databases">
        <title>A telomere-to-telomere, gap-free genome of sweet tea (Lithocarpus litseifolius).</title>
        <authorList>
            <person name="Zhou J."/>
        </authorList>
    </citation>
    <scope>NUCLEOTIDE SEQUENCE [LARGE SCALE GENOMIC DNA]</scope>
    <source>
        <strain evidence="1">Zhou-2022a</strain>
        <tissue evidence="1">Leaf</tissue>
    </source>
</reference>
<sequence length="104" mass="12318">MGRDSYFYLLHFDSSKDLNDIRNDSPWAVDGALFVLEKWRSNLVLERLQLNFVSLWVQLHELPLEYQYPELAKRMGQLIGIVESEWTGKTLCLEKYDLCISEFE</sequence>
<dbReference type="PANTHER" id="PTHR31286:SF167">
    <property type="entry name" value="OS09G0268800 PROTEIN"/>
    <property type="match status" value="1"/>
</dbReference>
<dbReference type="Proteomes" id="UP001459277">
    <property type="component" value="Unassembled WGS sequence"/>
</dbReference>
<name>A0AAW2D5W1_9ROSI</name>
<organism evidence="1 2">
    <name type="scientific">Lithocarpus litseifolius</name>
    <dbReference type="NCBI Taxonomy" id="425828"/>
    <lineage>
        <taxon>Eukaryota</taxon>
        <taxon>Viridiplantae</taxon>
        <taxon>Streptophyta</taxon>
        <taxon>Embryophyta</taxon>
        <taxon>Tracheophyta</taxon>
        <taxon>Spermatophyta</taxon>
        <taxon>Magnoliopsida</taxon>
        <taxon>eudicotyledons</taxon>
        <taxon>Gunneridae</taxon>
        <taxon>Pentapetalae</taxon>
        <taxon>rosids</taxon>
        <taxon>fabids</taxon>
        <taxon>Fagales</taxon>
        <taxon>Fagaceae</taxon>
        <taxon>Lithocarpus</taxon>
    </lineage>
</organism>
<accession>A0AAW2D5W1</accession>
<dbReference type="InterPro" id="IPR040256">
    <property type="entry name" value="At4g02000-like"/>
</dbReference>
<comment type="caution">
    <text evidence="1">The sequence shown here is derived from an EMBL/GenBank/DDBJ whole genome shotgun (WGS) entry which is preliminary data.</text>
</comment>
<dbReference type="PANTHER" id="PTHR31286">
    <property type="entry name" value="GLYCINE-RICH CELL WALL STRUCTURAL PROTEIN 1.8-LIKE"/>
    <property type="match status" value="1"/>
</dbReference>